<gene>
    <name evidence="1" type="ORF">QJS04_geneDACA014808</name>
</gene>
<dbReference type="Proteomes" id="UP001179952">
    <property type="component" value="Unassembled WGS sequence"/>
</dbReference>
<protein>
    <submittedName>
        <fullName evidence="1">Uncharacterized protein</fullName>
    </submittedName>
</protein>
<sequence length="88" mass="10098">MTWWKTVHRASKMLTERHCKGHAFNSVTGFNASLYLKRTVCSNLINEIRLSSFNLSGAISWTFLSNLTHLQRLDLSKNSLERSIPSPF</sequence>
<dbReference type="Gene3D" id="3.80.10.10">
    <property type="entry name" value="Ribonuclease Inhibitor"/>
    <property type="match status" value="1"/>
</dbReference>
<dbReference type="EMBL" id="JAUJYN010000002">
    <property type="protein sequence ID" value="KAK1277520.1"/>
    <property type="molecule type" value="Genomic_DNA"/>
</dbReference>
<keyword evidence="2" id="KW-1185">Reference proteome</keyword>
<proteinExistence type="predicted"/>
<evidence type="ECO:0000313" key="1">
    <source>
        <dbReference type="EMBL" id="KAK1277520.1"/>
    </source>
</evidence>
<dbReference type="AlphaFoldDB" id="A0AAV9BM25"/>
<name>A0AAV9BM25_ACOGR</name>
<dbReference type="SUPFAM" id="SSF52058">
    <property type="entry name" value="L domain-like"/>
    <property type="match status" value="1"/>
</dbReference>
<reference evidence="1" key="2">
    <citation type="submission" date="2023-06" db="EMBL/GenBank/DDBJ databases">
        <authorList>
            <person name="Ma L."/>
            <person name="Liu K.-W."/>
            <person name="Li Z."/>
            <person name="Hsiao Y.-Y."/>
            <person name="Qi Y."/>
            <person name="Fu T."/>
            <person name="Tang G."/>
            <person name="Zhang D."/>
            <person name="Sun W.-H."/>
            <person name="Liu D.-K."/>
            <person name="Li Y."/>
            <person name="Chen G.-Z."/>
            <person name="Liu X.-D."/>
            <person name="Liao X.-Y."/>
            <person name="Jiang Y.-T."/>
            <person name="Yu X."/>
            <person name="Hao Y."/>
            <person name="Huang J."/>
            <person name="Zhao X.-W."/>
            <person name="Ke S."/>
            <person name="Chen Y.-Y."/>
            <person name="Wu W.-L."/>
            <person name="Hsu J.-L."/>
            <person name="Lin Y.-F."/>
            <person name="Huang M.-D."/>
            <person name="Li C.-Y."/>
            <person name="Huang L."/>
            <person name="Wang Z.-W."/>
            <person name="Zhao X."/>
            <person name="Zhong W.-Y."/>
            <person name="Peng D.-H."/>
            <person name="Ahmad S."/>
            <person name="Lan S."/>
            <person name="Zhang J.-S."/>
            <person name="Tsai W.-C."/>
            <person name="Van De Peer Y."/>
            <person name="Liu Z.-J."/>
        </authorList>
    </citation>
    <scope>NUCLEOTIDE SEQUENCE</scope>
    <source>
        <strain evidence="1">SCP</strain>
        <tissue evidence="1">Leaves</tissue>
    </source>
</reference>
<accession>A0AAV9BM25</accession>
<dbReference type="InterPro" id="IPR032675">
    <property type="entry name" value="LRR_dom_sf"/>
</dbReference>
<organism evidence="1 2">
    <name type="scientific">Acorus gramineus</name>
    <name type="common">Dwarf sweet flag</name>
    <dbReference type="NCBI Taxonomy" id="55184"/>
    <lineage>
        <taxon>Eukaryota</taxon>
        <taxon>Viridiplantae</taxon>
        <taxon>Streptophyta</taxon>
        <taxon>Embryophyta</taxon>
        <taxon>Tracheophyta</taxon>
        <taxon>Spermatophyta</taxon>
        <taxon>Magnoliopsida</taxon>
        <taxon>Liliopsida</taxon>
        <taxon>Acoraceae</taxon>
        <taxon>Acorus</taxon>
    </lineage>
</organism>
<evidence type="ECO:0000313" key="2">
    <source>
        <dbReference type="Proteomes" id="UP001179952"/>
    </source>
</evidence>
<comment type="caution">
    <text evidence="1">The sequence shown here is derived from an EMBL/GenBank/DDBJ whole genome shotgun (WGS) entry which is preliminary data.</text>
</comment>
<reference evidence="1" key="1">
    <citation type="journal article" date="2023" name="Nat. Commun.">
        <title>Diploid and tetraploid genomes of Acorus and the evolution of monocots.</title>
        <authorList>
            <person name="Ma L."/>
            <person name="Liu K.W."/>
            <person name="Li Z."/>
            <person name="Hsiao Y.Y."/>
            <person name="Qi Y."/>
            <person name="Fu T."/>
            <person name="Tang G.D."/>
            <person name="Zhang D."/>
            <person name="Sun W.H."/>
            <person name="Liu D.K."/>
            <person name="Li Y."/>
            <person name="Chen G.Z."/>
            <person name="Liu X.D."/>
            <person name="Liao X.Y."/>
            <person name="Jiang Y.T."/>
            <person name="Yu X."/>
            <person name="Hao Y."/>
            <person name="Huang J."/>
            <person name="Zhao X.W."/>
            <person name="Ke S."/>
            <person name="Chen Y.Y."/>
            <person name="Wu W.L."/>
            <person name="Hsu J.L."/>
            <person name="Lin Y.F."/>
            <person name="Huang M.D."/>
            <person name="Li C.Y."/>
            <person name="Huang L."/>
            <person name="Wang Z.W."/>
            <person name="Zhao X."/>
            <person name="Zhong W.Y."/>
            <person name="Peng D.H."/>
            <person name="Ahmad S."/>
            <person name="Lan S."/>
            <person name="Zhang J.S."/>
            <person name="Tsai W.C."/>
            <person name="Van de Peer Y."/>
            <person name="Liu Z.J."/>
        </authorList>
    </citation>
    <scope>NUCLEOTIDE SEQUENCE</scope>
    <source>
        <strain evidence="1">SCP</strain>
    </source>
</reference>